<proteinExistence type="predicted"/>
<reference evidence="3" key="2">
    <citation type="submission" date="2015-01" db="EMBL/GenBank/DDBJ databases">
        <title>Evolutionary Origins and Diversification of the Mycorrhizal Mutualists.</title>
        <authorList>
            <consortium name="DOE Joint Genome Institute"/>
            <consortium name="Mycorrhizal Genomics Consortium"/>
            <person name="Kohler A."/>
            <person name="Kuo A."/>
            <person name="Nagy L.G."/>
            <person name="Floudas D."/>
            <person name="Copeland A."/>
            <person name="Barry K.W."/>
            <person name="Cichocki N."/>
            <person name="Veneault-Fourrey C."/>
            <person name="LaButti K."/>
            <person name="Lindquist E.A."/>
            <person name="Lipzen A."/>
            <person name="Lundell T."/>
            <person name="Morin E."/>
            <person name="Murat C."/>
            <person name="Riley R."/>
            <person name="Ohm R."/>
            <person name="Sun H."/>
            <person name="Tunlid A."/>
            <person name="Henrissat B."/>
            <person name="Grigoriev I.V."/>
            <person name="Hibbett D.S."/>
            <person name="Martin F."/>
        </authorList>
    </citation>
    <scope>NUCLEOTIDE SEQUENCE [LARGE SCALE GENOMIC DNA]</scope>
    <source>
        <strain evidence="3">LaAM-08-1</strain>
    </source>
</reference>
<evidence type="ECO:0000313" key="2">
    <source>
        <dbReference type="EMBL" id="KIJ98184.1"/>
    </source>
</evidence>
<organism evidence="2 3">
    <name type="scientific">Laccaria amethystina LaAM-08-1</name>
    <dbReference type="NCBI Taxonomy" id="1095629"/>
    <lineage>
        <taxon>Eukaryota</taxon>
        <taxon>Fungi</taxon>
        <taxon>Dikarya</taxon>
        <taxon>Basidiomycota</taxon>
        <taxon>Agaricomycotina</taxon>
        <taxon>Agaricomycetes</taxon>
        <taxon>Agaricomycetidae</taxon>
        <taxon>Agaricales</taxon>
        <taxon>Agaricineae</taxon>
        <taxon>Hydnangiaceae</taxon>
        <taxon>Laccaria</taxon>
    </lineage>
</organism>
<gene>
    <name evidence="2" type="ORF">K443DRAFT_680972</name>
</gene>
<dbReference type="HOGENOM" id="CLU_2831544_0_0_1"/>
<name>A0A0C9WMH6_9AGAR</name>
<feature type="region of interest" description="Disordered" evidence="1">
    <location>
        <begin position="1"/>
        <end position="21"/>
    </location>
</feature>
<evidence type="ECO:0000256" key="1">
    <source>
        <dbReference type="SAM" id="MobiDB-lite"/>
    </source>
</evidence>
<dbReference type="AlphaFoldDB" id="A0A0C9WMH6"/>
<accession>A0A0C9WMH6</accession>
<dbReference type="Proteomes" id="UP000054477">
    <property type="component" value="Unassembled WGS sequence"/>
</dbReference>
<evidence type="ECO:0000313" key="3">
    <source>
        <dbReference type="Proteomes" id="UP000054477"/>
    </source>
</evidence>
<reference evidence="2 3" key="1">
    <citation type="submission" date="2014-04" db="EMBL/GenBank/DDBJ databases">
        <authorList>
            <consortium name="DOE Joint Genome Institute"/>
            <person name="Kuo A."/>
            <person name="Kohler A."/>
            <person name="Nagy L.G."/>
            <person name="Floudas D."/>
            <person name="Copeland A."/>
            <person name="Barry K.W."/>
            <person name="Cichocki N."/>
            <person name="Veneault-Fourrey C."/>
            <person name="LaButti K."/>
            <person name="Lindquist E.A."/>
            <person name="Lipzen A."/>
            <person name="Lundell T."/>
            <person name="Morin E."/>
            <person name="Murat C."/>
            <person name="Sun H."/>
            <person name="Tunlid A."/>
            <person name="Henrissat B."/>
            <person name="Grigoriev I.V."/>
            <person name="Hibbett D.S."/>
            <person name="Martin F."/>
            <person name="Nordberg H.P."/>
            <person name="Cantor M.N."/>
            <person name="Hua S.X."/>
        </authorList>
    </citation>
    <scope>NUCLEOTIDE SEQUENCE [LARGE SCALE GENOMIC DNA]</scope>
    <source>
        <strain evidence="2 3">LaAM-08-1</strain>
    </source>
</reference>
<protein>
    <submittedName>
        <fullName evidence="2">Uncharacterized protein</fullName>
    </submittedName>
</protein>
<dbReference type="EMBL" id="KN838675">
    <property type="protein sequence ID" value="KIJ98184.1"/>
    <property type="molecule type" value="Genomic_DNA"/>
</dbReference>
<keyword evidence="3" id="KW-1185">Reference proteome</keyword>
<sequence length="66" mass="7738">MSIFRDRGKSTQRRFNGARRSEEPALCFSKINPRRSSSDRFNREPMCRFFSWGQSVLPPVADGRKE</sequence>